<dbReference type="EMBL" id="CM020619">
    <property type="protein sequence ID" value="KAK1864672.1"/>
    <property type="molecule type" value="Genomic_DNA"/>
</dbReference>
<reference evidence="1" key="1">
    <citation type="submission" date="2019-11" db="EMBL/GenBank/DDBJ databases">
        <title>Nori genome reveals adaptations in red seaweeds to the harsh intertidal environment.</title>
        <authorList>
            <person name="Wang D."/>
            <person name="Mao Y."/>
        </authorList>
    </citation>
    <scope>NUCLEOTIDE SEQUENCE</scope>
    <source>
        <tissue evidence="1">Gametophyte</tissue>
    </source>
</reference>
<organism evidence="1 2">
    <name type="scientific">Pyropia yezoensis</name>
    <name type="common">Susabi-nori</name>
    <name type="synonym">Porphyra yezoensis</name>
    <dbReference type="NCBI Taxonomy" id="2788"/>
    <lineage>
        <taxon>Eukaryota</taxon>
        <taxon>Rhodophyta</taxon>
        <taxon>Bangiophyceae</taxon>
        <taxon>Bangiales</taxon>
        <taxon>Bangiaceae</taxon>
        <taxon>Pyropia</taxon>
    </lineage>
</organism>
<sequence>MRAAVLHVVDGLVLRYCADRQVNSEGDSVAWGDKASPDAVRTTATAVITSGNLKDSMRRDGVNTVTKTALVAAMLTDLPAGMSQPAVIIGVRLMLEVVPTLFSWLNTELSRRTQCGHCYHEENICPRRQAAIIPGLVAAVAALHISIPGVWSLQDVQEVAAVLGVSRNSQASARVVERLTETPLQWVECGSGLNGRDPPHELSLWCPDRRRFRCPCTRGMPAELLMSVVFANDLLAIYGLGFRFCAILCSPNYYTPASLLANLHDWVHGRTQRHRLGRAISIIGFLSPDDGPGLDVLLRAHGKFGPLPPFPQWTSSLLGEKDFAGGGWERLAAWIRDLHALR</sequence>
<evidence type="ECO:0000313" key="2">
    <source>
        <dbReference type="Proteomes" id="UP000798662"/>
    </source>
</evidence>
<accession>A0ACC3C4C5</accession>
<comment type="caution">
    <text evidence="1">The sequence shown here is derived from an EMBL/GenBank/DDBJ whole genome shotgun (WGS) entry which is preliminary data.</text>
</comment>
<evidence type="ECO:0000313" key="1">
    <source>
        <dbReference type="EMBL" id="KAK1864672.1"/>
    </source>
</evidence>
<keyword evidence="2" id="KW-1185">Reference proteome</keyword>
<proteinExistence type="predicted"/>
<gene>
    <name evidence="1" type="ORF">I4F81_007216</name>
</gene>
<dbReference type="Proteomes" id="UP000798662">
    <property type="component" value="Chromosome 2"/>
</dbReference>
<protein>
    <submittedName>
        <fullName evidence="1">Uncharacterized protein</fullName>
    </submittedName>
</protein>
<name>A0ACC3C4C5_PYRYE</name>